<dbReference type="GeneID" id="106115789"/>
<evidence type="ECO:0000256" key="1">
    <source>
        <dbReference type="SAM" id="MobiDB-lite"/>
    </source>
</evidence>
<feature type="region of interest" description="Disordered" evidence="1">
    <location>
        <begin position="352"/>
        <end position="372"/>
    </location>
</feature>
<feature type="signal peptide" evidence="2">
    <location>
        <begin position="1"/>
        <end position="23"/>
    </location>
</feature>
<keyword evidence="2" id="KW-0732">Signal</keyword>
<gene>
    <name evidence="3" type="primary">LOC106115789</name>
</gene>
<protein>
    <submittedName>
        <fullName evidence="3">Uncharacterized protein LOC106115789 isoform X1</fullName>
    </submittedName>
</protein>
<accession>A0AAJ6Z3M4</accession>
<proteinExistence type="predicted"/>
<name>A0AAJ6Z3M4_PAPXU</name>
<dbReference type="Proteomes" id="UP000694872">
    <property type="component" value="Unplaced"/>
</dbReference>
<feature type="compositionally biased region" description="Basic residues" evidence="1">
    <location>
        <begin position="357"/>
        <end position="372"/>
    </location>
</feature>
<reference evidence="3" key="1">
    <citation type="submission" date="2025-08" db="UniProtKB">
        <authorList>
            <consortium name="RefSeq"/>
        </authorList>
    </citation>
    <scope>IDENTIFICATION</scope>
</reference>
<evidence type="ECO:0000313" key="3">
    <source>
        <dbReference type="RefSeq" id="XP_013164779.1"/>
    </source>
</evidence>
<organism evidence="3">
    <name type="scientific">Papilio xuthus</name>
    <name type="common">Asian swallowtail butterfly</name>
    <dbReference type="NCBI Taxonomy" id="66420"/>
    <lineage>
        <taxon>Eukaryota</taxon>
        <taxon>Metazoa</taxon>
        <taxon>Ecdysozoa</taxon>
        <taxon>Arthropoda</taxon>
        <taxon>Hexapoda</taxon>
        <taxon>Insecta</taxon>
        <taxon>Pterygota</taxon>
        <taxon>Neoptera</taxon>
        <taxon>Endopterygota</taxon>
        <taxon>Lepidoptera</taxon>
        <taxon>Glossata</taxon>
        <taxon>Ditrysia</taxon>
        <taxon>Papilionoidea</taxon>
        <taxon>Papilionidae</taxon>
        <taxon>Papilioninae</taxon>
        <taxon>Papilio</taxon>
    </lineage>
</organism>
<evidence type="ECO:0000256" key="2">
    <source>
        <dbReference type="SAM" id="SignalP"/>
    </source>
</evidence>
<dbReference type="AlphaFoldDB" id="A0AAJ6Z3M4"/>
<dbReference type="KEGG" id="pxu:106115789"/>
<sequence length="747" mass="86068">MSLNYKIFCTIYFWLITTNVSKGADFTGDTGYEINRIDFSPFNDAILFNDIAEIINDFDSTMYPVAPSESDSDENIEDLLSEYQHYLDKAHKQKKIYEEKFKSKNKVPMLRHERFSKIKPFPTNKYVDYFNSLSNPFTFTEKSYDNNQLDFFVPFNPDVKYIHRPEPYGKTSYKNNHNEKEKTITEEKQFINLPLLSPRINYDLMKSPCICKDNQIPCDCNCKQCLMPIETTGNDNFDQSKHVDFADNKAIFSPMAFNNDNIFENSGFSNRPTTADNDLNIRIKVDIQLPRILESLLKQKNRSQDKELENDEKNSKEARFLFHSPVSKLNFPIPIEIFGLKKPIRLNKHDSTSMHKITIHKKKKSKLNNNGNKKHKKKIITFHNIKFEPQVVPEINTNNNISNINKEIEDRDSQPQLLTFNNTQNINETNALNQSIPDIAPLINTSTSIIHGKASEIPFIIHNMDNKTYDFHKTENSIEVDFVKTVSNISTAMPKILRNRRSAENNKTITHDEKSRPNTKLIERKKGVNALKETKDNIKILNVDSELLYWPNNSKISNSTRIPKNITEIILERESNKVKLNISQETIRNNHTMALEHAIFGNVDWNDVDTIAPVFLSFMGKYIRGILTFCSQKTCHSMKCVDKACIHRICSPENRFNHRGHCNGSNRTDSVATMETVMDLPSNLALEIVDILQDKMLGKVFGKATLCIGTKCISLVASKKNFFKSKCSIKELDSSGHCRNIKHSKVM</sequence>
<dbReference type="RefSeq" id="XP_013164779.1">
    <property type="nucleotide sequence ID" value="XM_013309325.1"/>
</dbReference>
<feature type="chain" id="PRO_5042607282" evidence="2">
    <location>
        <begin position="24"/>
        <end position="747"/>
    </location>
</feature>